<keyword evidence="3 7" id="KW-0812">Transmembrane</keyword>
<comment type="caution">
    <text evidence="8">The sequence shown here is derived from an EMBL/GenBank/DDBJ whole genome shotgun (WGS) entry which is preliminary data.</text>
</comment>
<feature type="region of interest" description="Disordered" evidence="6">
    <location>
        <begin position="1"/>
        <end position="72"/>
    </location>
</feature>
<dbReference type="GO" id="GO:0005783">
    <property type="term" value="C:endoplasmic reticulum"/>
    <property type="evidence" value="ECO:0007669"/>
    <property type="project" value="GOC"/>
</dbReference>
<feature type="compositionally biased region" description="Low complexity" evidence="6">
    <location>
        <begin position="7"/>
        <end position="46"/>
    </location>
</feature>
<comment type="similarity">
    <text evidence="2">Belongs to the RER1 family.</text>
</comment>
<evidence type="ECO:0000313" key="8">
    <source>
        <dbReference type="EMBL" id="EJT45391.1"/>
    </source>
</evidence>
<evidence type="ECO:0000256" key="5">
    <source>
        <dbReference type="ARBA" id="ARBA00023136"/>
    </source>
</evidence>
<evidence type="ECO:0000256" key="6">
    <source>
        <dbReference type="SAM" id="MobiDB-lite"/>
    </source>
</evidence>
<dbReference type="RefSeq" id="XP_014176838.1">
    <property type="nucleotide sequence ID" value="XM_014321363.1"/>
</dbReference>
<dbReference type="GeneID" id="25989666"/>
<dbReference type="AlphaFoldDB" id="J5SFG8"/>
<protein>
    <submittedName>
        <fullName evidence="8">ER to golgi family transport-related protein</fullName>
    </submittedName>
</protein>
<organism evidence="8 9">
    <name type="scientific">Trichosporon asahii var. asahii (strain ATCC 90039 / CBS 2479 / JCM 2466 / KCTC 7840 / NBRC 103889/ NCYC 2677 / UAMH 7654)</name>
    <name type="common">Yeast</name>
    <dbReference type="NCBI Taxonomy" id="1186058"/>
    <lineage>
        <taxon>Eukaryota</taxon>
        <taxon>Fungi</taxon>
        <taxon>Dikarya</taxon>
        <taxon>Basidiomycota</taxon>
        <taxon>Agaricomycotina</taxon>
        <taxon>Tremellomycetes</taxon>
        <taxon>Trichosporonales</taxon>
        <taxon>Trichosporonaceae</taxon>
        <taxon>Trichosporon</taxon>
    </lineage>
</organism>
<dbReference type="OrthoDB" id="448250at2759"/>
<dbReference type="GO" id="GO:0006890">
    <property type="term" value="P:retrograde vesicle-mediated transport, Golgi to endoplasmic reticulum"/>
    <property type="evidence" value="ECO:0007669"/>
    <property type="project" value="TreeGrafter"/>
</dbReference>
<dbReference type="VEuPathDB" id="FungiDB:A1Q1_06154"/>
<dbReference type="GO" id="GO:0000139">
    <property type="term" value="C:Golgi membrane"/>
    <property type="evidence" value="ECO:0007669"/>
    <property type="project" value="TreeGrafter"/>
</dbReference>
<evidence type="ECO:0000256" key="4">
    <source>
        <dbReference type="ARBA" id="ARBA00022989"/>
    </source>
</evidence>
<evidence type="ECO:0000256" key="1">
    <source>
        <dbReference type="ARBA" id="ARBA00004141"/>
    </source>
</evidence>
<sequence>MEPPPSVNQQQQQQPAQAYPNVNPYPAGPVDGSAPGPSGSPMPAAGPGAGFPMRSGLAGMQPHSMSSPPNMVPGSGAGLRGGLPEEKNVFEMVRDNTNVYARKFQGLLDRSTPHMMERWAFTGFLFFCFSLVVVLRQGWYIVMYALAIYILNLFLAFLQPRFDPSLADDLAQEDVEEGAPGLPGSEPKSPGGIRGLLSGFSNGGDDEEFRPFIRRLPEFKFWYSATKATTIALLCTITRATDVPVYWPILLVYFCTLFALTMRRQIQHMIKYRYIPWDLGRKQRYGGRK</sequence>
<dbReference type="GO" id="GO:0006621">
    <property type="term" value="P:protein retention in ER lumen"/>
    <property type="evidence" value="ECO:0007669"/>
    <property type="project" value="TreeGrafter"/>
</dbReference>
<reference evidence="8 9" key="1">
    <citation type="journal article" date="2012" name="Eukaryot. Cell">
        <title>Draft genome sequence of CBS 2479, the standard type strain of Trichosporon asahii.</title>
        <authorList>
            <person name="Yang R.Y."/>
            <person name="Li H.T."/>
            <person name="Zhu H."/>
            <person name="Zhou G.P."/>
            <person name="Wang M."/>
            <person name="Wang L."/>
        </authorList>
    </citation>
    <scope>NUCLEOTIDE SEQUENCE [LARGE SCALE GENOMIC DNA]</scope>
    <source>
        <strain evidence="9">ATCC 90039 / CBS 2479 / JCM 2466 / KCTC 7840 / NCYC 2677 / UAMH 7654</strain>
    </source>
</reference>
<evidence type="ECO:0000256" key="2">
    <source>
        <dbReference type="ARBA" id="ARBA00006070"/>
    </source>
</evidence>
<dbReference type="InterPro" id="IPR004932">
    <property type="entry name" value="Rer1"/>
</dbReference>
<keyword evidence="5 7" id="KW-0472">Membrane</keyword>
<accession>J5SFG8</accession>
<dbReference type="Proteomes" id="UP000002748">
    <property type="component" value="Unassembled WGS sequence"/>
</dbReference>
<name>J5SFG8_TRIAS</name>
<evidence type="ECO:0000313" key="9">
    <source>
        <dbReference type="Proteomes" id="UP000002748"/>
    </source>
</evidence>
<evidence type="ECO:0000256" key="3">
    <source>
        <dbReference type="ARBA" id="ARBA00022692"/>
    </source>
</evidence>
<feature type="transmembrane region" description="Helical" evidence="7">
    <location>
        <begin position="141"/>
        <end position="158"/>
    </location>
</feature>
<dbReference type="KEGG" id="tasa:A1Q1_06154"/>
<dbReference type="HOGENOM" id="CLU_074889_0_0_1"/>
<keyword evidence="4 7" id="KW-1133">Transmembrane helix</keyword>
<evidence type="ECO:0000256" key="7">
    <source>
        <dbReference type="SAM" id="Phobius"/>
    </source>
</evidence>
<dbReference type="PANTHER" id="PTHR10743">
    <property type="entry name" value="PROTEIN RER1"/>
    <property type="match status" value="1"/>
</dbReference>
<dbReference type="PANTHER" id="PTHR10743:SF0">
    <property type="entry name" value="PROTEIN RER1"/>
    <property type="match status" value="1"/>
</dbReference>
<dbReference type="Pfam" id="PF03248">
    <property type="entry name" value="Rer1"/>
    <property type="match status" value="1"/>
</dbReference>
<feature type="transmembrane region" description="Helical" evidence="7">
    <location>
        <begin position="119"/>
        <end position="135"/>
    </location>
</feature>
<proteinExistence type="inferred from homology"/>
<dbReference type="EMBL" id="ALBS01000327">
    <property type="protein sequence ID" value="EJT45391.1"/>
    <property type="molecule type" value="Genomic_DNA"/>
</dbReference>
<gene>
    <name evidence="8" type="ORF">A1Q1_06154</name>
</gene>
<comment type="subcellular location">
    <subcellularLocation>
        <location evidence="1">Membrane</location>
        <topology evidence="1">Multi-pass membrane protein</topology>
    </subcellularLocation>
</comment>
<feature type="transmembrane region" description="Helical" evidence="7">
    <location>
        <begin position="245"/>
        <end position="262"/>
    </location>
</feature>